<evidence type="ECO:0000259" key="7">
    <source>
        <dbReference type="PROSITE" id="PS50158"/>
    </source>
</evidence>
<evidence type="ECO:0000259" key="8">
    <source>
        <dbReference type="PROSITE" id="PS51282"/>
    </source>
</evidence>
<dbReference type="PANTHER" id="PTHR15439">
    <property type="entry name" value="RETINOBLASTOMA-BINDING PROTEIN 6"/>
    <property type="match status" value="1"/>
</dbReference>
<keyword evidence="10" id="KW-1185">Reference proteome</keyword>
<evidence type="ECO:0000256" key="4">
    <source>
        <dbReference type="ARBA" id="ARBA00022833"/>
    </source>
</evidence>
<dbReference type="Proteomes" id="UP000007875">
    <property type="component" value="Unassembled WGS sequence"/>
</dbReference>
<dbReference type="OMA" id="MSAIHYK"/>
<dbReference type="HOGENOM" id="CLU_015100_0_0_1"/>
<dbReference type="GO" id="GO:0006397">
    <property type="term" value="P:mRNA processing"/>
    <property type="evidence" value="ECO:0007669"/>
    <property type="project" value="InterPro"/>
</dbReference>
<dbReference type="Pfam" id="PF00098">
    <property type="entry name" value="zf-CCHC"/>
    <property type="match status" value="1"/>
</dbReference>
<keyword evidence="4" id="KW-0862">Zinc</keyword>
<dbReference type="Gene3D" id="3.10.20.90">
    <property type="entry name" value="Phosphatidylinositol 3-kinase Catalytic Subunit, Chain A, domain 1"/>
    <property type="match status" value="1"/>
</dbReference>
<evidence type="ECO:0000313" key="9">
    <source>
        <dbReference type="Ensembl" id="ENSCSAVP00000004452.1"/>
    </source>
</evidence>
<protein>
    <recommendedName>
        <fullName evidence="11">CCHC-type domain-containing protein</fullName>
    </recommendedName>
</protein>
<dbReference type="GO" id="GO:0008270">
    <property type="term" value="F:zinc ion binding"/>
    <property type="evidence" value="ECO:0007669"/>
    <property type="project" value="UniProtKB-KW"/>
</dbReference>
<dbReference type="SMART" id="SM00343">
    <property type="entry name" value="ZnF_C2HC"/>
    <property type="match status" value="1"/>
</dbReference>
<evidence type="ECO:0000256" key="3">
    <source>
        <dbReference type="ARBA" id="ARBA00022771"/>
    </source>
</evidence>
<dbReference type="Ensembl" id="ENSCSAVT00000004517.1">
    <property type="protein sequence ID" value="ENSCSAVP00000004452.1"/>
    <property type="gene ID" value="ENSCSAVG00000002639.1"/>
</dbReference>
<keyword evidence="2" id="KW-0479">Metal-binding</keyword>
<sequence>MSAIHYKFSSSTEYKNVTFDGINISLTDLKRAIMEKQKLKHTELDLHITNAQTLQVYKDESALIPKNTAVLVRRIPLGPVRDSKVYVVKRNDASVSSSYTIAAKSTQDSGSSQPVLSFEELSKTSNLAEANASEEDKIKAAIAQSTNEYDPSNFMRPPRHGTYNKYTSVNPVQTASMRCFRCNQIGHYSTQCNMSKIEADRLQKVYRHATGI</sequence>
<reference evidence="9" key="2">
    <citation type="submission" date="2025-08" db="UniProtKB">
        <authorList>
            <consortium name="Ensembl"/>
        </authorList>
    </citation>
    <scope>IDENTIFICATION</scope>
</reference>
<dbReference type="SUPFAM" id="SSF57756">
    <property type="entry name" value="Retrovirus zinc finger-like domains"/>
    <property type="match status" value="1"/>
</dbReference>
<dbReference type="SMART" id="SM01180">
    <property type="entry name" value="DWNN"/>
    <property type="match status" value="1"/>
</dbReference>
<feature type="domain" description="CCHC-type" evidence="7">
    <location>
        <begin position="178"/>
        <end position="192"/>
    </location>
</feature>
<dbReference type="InterPro" id="IPR014891">
    <property type="entry name" value="DWNN_domain"/>
</dbReference>
<dbReference type="GO" id="GO:0006511">
    <property type="term" value="P:ubiquitin-dependent protein catabolic process"/>
    <property type="evidence" value="ECO:0007669"/>
    <property type="project" value="TreeGrafter"/>
</dbReference>
<evidence type="ECO:0000256" key="6">
    <source>
        <dbReference type="PROSITE-ProRule" id="PRU00047"/>
    </source>
</evidence>
<accession>H2YGK3</accession>
<feature type="domain" description="DWNN" evidence="8">
    <location>
        <begin position="4"/>
        <end position="76"/>
    </location>
</feature>
<dbReference type="GO" id="GO:0005634">
    <property type="term" value="C:nucleus"/>
    <property type="evidence" value="ECO:0007669"/>
    <property type="project" value="UniProtKB-SubCell"/>
</dbReference>
<proteinExistence type="predicted"/>
<dbReference type="PROSITE" id="PS50158">
    <property type="entry name" value="ZF_CCHC"/>
    <property type="match status" value="1"/>
</dbReference>
<evidence type="ECO:0000256" key="2">
    <source>
        <dbReference type="ARBA" id="ARBA00022723"/>
    </source>
</evidence>
<dbReference type="AlphaFoldDB" id="H2YGK3"/>
<organism evidence="9 10">
    <name type="scientific">Ciona savignyi</name>
    <name type="common">Pacific transparent sea squirt</name>
    <dbReference type="NCBI Taxonomy" id="51511"/>
    <lineage>
        <taxon>Eukaryota</taxon>
        <taxon>Metazoa</taxon>
        <taxon>Chordata</taxon>
        <taxon>Tunicata</taxon>
        <taxon>Ascidiacea</taxon>
        <taxon>Phlebobranchia</taxon>
        <taxon>Cionidae</taxon>
        <taxon>Ciona</taxon>
    </lineage>
</organism>
<name>H2YGK3_CIOSA</name>
<reference evidence="10" key="1">
    <citation type="submission" date="2003-08" db="EMBL/GenBank/DDBJ databases">
        <authorList>
            <person name="Birren B."/>
            <person name="Nusbaum C."/>
            <person name="Abebe A."/>
            <person name="Abouelleil A."/>
            <person name="Adekoya E."/>
            <person name="Ait-zahra M."/>
            <person name="Allen N."/>
            <person name="Allen T."/>
            <person name="An P."/>
            <person name="Anderson M."/>
            <person name="Anderson S."/>
            <person name="Arachchi H."/>
            <person name="Armbruster J."/>
            <person name="Bachantsang P."/>
            <person name="Baldwin J."/>
            <person name="Barry A."/>
            <person name="Bayul T."/>
            <person name="Blitshsteyn B."/>
            <person name="Bloom T."/>
            <person name="Blye J."/>
            <person name="Boguslavskiy L."/>
            <person name="Borowsky M."/>
            <person name="Boukhgalter B."/>
            <person name="Brunache A."/>
            <person name="Butler J."/>
            <person name="Calixte N."/>
            <person name="Calvo S."/>
            <person name="Camarata J."/>
            <person name="Campo K."/>
            <person name="Chang J."/>
            <person name="Cheshatsang Y."/>
            <person name="Citroen M."/>
            <person name="Collymore A."/>
            <person name="Considine T."/>
            <person name="Cook A."/>
            <person name="Cooke P."/>
            <person name="Corum B."/>
            <person name="Cuomo C."/>
            <person name="David R."/>
            <person name="Dawoe T."/>
            <person name="Degray S."/>
            <person name="Dodge S."/>
            <person name="Dooley K."/>
            <person name="Dorje P."/>
            <person name="Dorjee K."/>
            <person name="Dorris L."/>
            <person name="Duffey N."/>
            <person name="Dupes A."/>
            <person name="Elkins T."/>
            <person name="Engels R."/>
            <person name="Erickson J."/>
            <person name="Farina A."/>
            <person name="Faro S."/>
            <person name="Ferreira P."/>
            <person name="Fischer H."/>
            <person name="Fitzgerald M."/>
            <person name="Foley K."/>
            <person name="Gage D."/>
            <person name="Galagan J."/>
            <person name="Gearin G."/>
            <person name="Gnerre S."/>
            <person name="Gnirke A."/>
            <person name="Goyette A."/>
            <person name="Graham J."/>
            <person name="Grandbois E."/>
            <person name="Gyaltsen K."/>
            <person name="Hafez N."/>
            <person name="Hagopian D."/>
            <person name="Hagos B."/>
            <person name="Hall J."/>
            <person name="Hatcher B."/>
            <person name="Heller A."/>
            <person name="Higgins H."/>
            <person name="Honan T."/>
            <person name="Horn A."/>
            <person name="Houde N."/>
            <person name="Hughes L."/>
            <person name="Hulme W."/>
            <person name="Husby E."/>
            <person name="Iliev I."/>
            <person name="Jaffe D."/>
            <person name="Jones C."/>
            <person name="Kamal M."/>
            <person name="Kamat A."/>
            <person name="Kamvysselis M."/>
            <person name="Karlsson E."/>
            <person name="Kells C."/>
            <person name="Kieu A."/>
            <person name="Kisner P."/>
            <person name="Kodira C."/>
            <person name="Kulbokas E."/>
            <person name="Labutti K."/>
            <person name="Lama D."/>
            <person name="Landers T."/>
            <person name="Leger J."/>
            <person name="Levine S."/>
            <person name="Lewis D."/>
            <person name="Lewis T."/>
            <person name="Lindblad-toh K."/>
            <person name="Liu X."/>
            <person name="Lokyitsang T."/>
            <person name="Lokyitsang Y."/>
            <person name="Lucien O."/>
            <person name="Lui A."/>
            <person name="Ma L.J."/>
            <person name="Mabbitt R."/>
            <person name="Macdonald J."/>
            <person name="Maclean C."/>
            <person name="Major J."/>
            <person name="Manning J."/>
            <person name="Marabella R."/>
            <person name="Maru K."/>
            <person name="Matthews C."/>
            <person name="Mauceli E."/>
            <person name="Mccarthy M."/>
            <person name="Mcdonough S."/>
            <person name="Mcghee T."/>
            <person name="Meldrim J."/>
            <person name="Meneus L."/>
            <person name="Mesirov J."/>
            <person name="Mihalev A."/>
            <person name="Mihova T."/>
            <person name="Mikkelsen T."/>
            <person name="Mlenga V."/>
            <person name="Moru K."/>
            <person name="Mozes J."/>
            <person name="Mulrain L."/>
            <person name="Munson G."/>
            <person name="Naylor J."/>
            <person name="Newes C."/>
            <person name="Nguyen C."/>
            <person name="Nguyen N."/>
            <person name="Nguyen T."/>
            <person name="Nicol R."/>
            <person name="Nielsen C."/>
            <person name="Nizzari M."/>
            <person name="Norbu C."/>
            <person name="Norbu N."/>
            <person name="O'donnell P."/>
            <person name="Okoawo O."/>
            <person name="O'leary S."/>
            <person name="Omotosho B."/>
            <person name="O'neill K."/>
            <person name="Osman S."/>
            <person name="Parker S."/>
            <person name="Perrin D."/>
            <person name="Phunkhang P."/>
            <person name="Piqani B."/>
            <person name="Purcell S."/>
            <person name="Rachupka T."/>
            <person name="Ramasamy U."/>
            <person name="Rameau R."/>
            <person name="Ray V."/>
            <person name="Raymond C."/>
            <person name="Retta R."/>
            <person name="Richardson S."/>
            <person name="Rise C."/>
            <person name="Rodriguez J."/>
            <person name="Rogers J."/>
            <person name="Rogov P."/>
            <person name="Rutman M."/>
            <person name="Schupbach R."/>
            <person name="Seaman C."/>
            <person name="Settipalli S."/>
            <person name="Sharpe T."/>
            <person name="Sheridan J."/>
            <person name="Sherpa N."/>
            <person name="Shi J."/>
            <person name="Smirnov S."/>
            <person name="Smith C."/>
            <person name="Sougnez C."/>
            <person name="Spencer B."/>
            <person name="Stalker J."/>
            <person name="Stange-thomann N."/>
            <person name="Stavropoulos S."/>
            <person name="Stetson K."/>
            <person name="Stone C."/>
            <person name="Stone S."/>
            <person name="Stubbs M."/>
            <person name="Talamas J."/>
            <person name="Tchuinga P."/>
            <person name="Tenzing P."/>
            <person name="Tesfaye S."/>
            <person name="Theodore J."/>
            <person name="Thoulutsang Y."/>
            <person name="Topham K."/>
            <person name="Towey S."/>
            <person name="Tsamla T."/>
            <person name="Tsomo N."/>
            <person name="Vallee D."/>
            <person name="Vassiliev H."/>
            <person name="Venkataraman V."/>
            <person name="Vinson J."/>
            <person name="Vo A."/>
            <person name="Wade C."/>
            <person name="Wang S."/>
            <person name="Wangchuk T."/>
            <person name="Wangdi T."/>
            <person name="Whittaker C."/>
            <person name="Wilkinson J."/>
            <person name="Wu Y."/>
            <person name="Wyman D."/>
            <person name="Yadav S."/>
            <person name="Yang S."/>
            <person name="Yang X."/>
            <person name="Yeager S."/>
            <person name="Yee E."/>
            <person name="Young G."/>
            <person name="Zainoun J."/>
            <person name="Zembeck L."/>
            <person name="Zimmer A."/>
            <person name="Zody M."/>
            <person name="Lander E."/>
        </authorList>
    </citation>
    <scope>NUCLEOTIDE SEQUENCE [LARGE SCALE GENOMIC DNA]</scope>
</reference>
<evidence type="ECO:0008006" key="11">
    <source>
        <dbReference type="Google" id="ProtNLM"/>
    </source>
</evidence>
<dbReference type="InterPro" id="IPR001878">
    <property type="entry name" value="Znf_CCHC"/>
</dbReference>
<reference evidence="9" key="3">
    <citation type="submission" date="2025-09" db="UniProtKB">
        <authorList>
            <consortium name="Ensembl"/>
        </authorList>
    </citation>
    <scope>IDENTIFICATION</scope>
</reference>
<evidence type="ECO:0000256" key="5">
    <source>
        <dbReference type="ARBA" id="ARBA00023242"/>
    </source>
</evidence>
<keyword evidence="3 6" id="KW-0863">Zinc-finger</keyword>
<dbReference type="GO" id="GO:0016567">
    <property type="term" value="P:protein ubiquitination"/>
    <property type="evidence" value="ECO:0007669"/>
    <property type="project" value="InterPro"/>
</dbReference>
<comment type="subcellular location">
    <subcellularLocation>
        <location evidence="1">Nucleus</location>
    </subcellularLocation>
</comment>
<dbReference type="PROSITE" id="PS51282">
    <property type="entry name" value="DWNN"/>
    <property type="match status" value="1"/>
</dbReference>
<keyword evidence="5" id="KW-0539">Nucleus</keyword>
<evidence type="ECO:0000256" key="1">
    <source>
        <dbReference type="ARBA" id="ARBA00004123"/>
    </source>
</evidence>
<dbReference type="Pfam" id="PF08783">
    <property type="entry name" value="DWNN"/>
    <property type="match status" value="1"/>
</dbReference>
<dbReference type="InterPro" id="IPR033489">
    <property type="entry name" value="RBBP6"/>
</dbReference>
<dbReference type="PANTHER" id="PTHR15439:SF0">
    <property type="entry name" value="CELL DIVISION CYCLE AND APOPTOSIS REGULATOR PROTEIN 1-RELATED"/>
    <property type="match status" value="1"/>
</dbReference>
<dbReference type="GO" id="GO:0003676">
    <property type="term" value="F:nucleic acid binding"/>
    <property type="evidence" value="ECO:0007669"/>
    <property type="project" value="InterPro"/>
</dbReference>
<dbReference type="InterPro" id="IPR036875">
    <property type="entry name" value="Znf_CCHC_sf"/>
</dbReference>
<evidence type="ECO:0000313" key="10">
    <source>
        <dbReference type="Proteomes" id="UP000007875"/>
    </source>
</evidence>
<dbReference type="GeneTree" id="ENSGT00940000159365"/>
<dbReference type="GO" id="GO:0061630">
    <property type="term" value="F:ubiquitin protein ligase activity"/>
    <property type="evidence" value="ECO:0007669"/>
    <property type="project" value="InterPro"/>
</dbReference>